<sequence length="236" mass="27214">MFLSKYLKTNGVSLKNINGSVVLLLLLLQVAVWYPFLSQAQDDLNRQSKLKARAENDWKKTQQQANQLHDMRLLDESWLQHRVEDTKNGVPTQWSINGSASLIEWQIVLEKIETQFALGLLAASWQRESNGYWQGHLLFAIKIPKANREYHDWLPTKLYMNRFEQKDWQLLSTMRIGDNTSALVVYKNARHWVSEGSWLPDAGLTVNDVSFDRVTLMAKDGSEQALVVRKKGAQDE</sequence>
<evidence type="ECO:0000313" key="1">
    <source>
        <dbReference type="EMBL" id="SHG14463.1"/>
    </source>
</evidence>
<dbReference type="OrthoDB" id="6104738at2"/>
<dbReference type="RefSeq" id="WP_072840825.1">
    <property type="nucleotide sequence ID" value="NZ_FQVF01000016.1"/>
</dbReference>
<proteinExistence type="predicted"/>
<accession>A0A1M5HET8</accession>
<name>A0A1M5HET8_9GAMM</name>
<protein>
    <submittedName>
        <fullName evidence="1">Uncharacterized protein</fullName>
    </submittedName>
</protein>
<gene>
    <name evidence="1" type="ORF">SAMN02745753_03358</name>
</gene>
<dbReference type="AlphaFoldDB" id="A0A1M5HET8"/>
<reference evidence="2" key="1">
    <citation type="submission" date="2016-11" db="EMBL/GenBank/DDBJ databases">
        <authorList>
            <person name="Varghese N."/>
            <person name="Submissions S."/>
        </authorList>
    </citation>
    <scope>NUCLEOTIDE SEQUENCE [LARGE SCALE GENOMIC DNA]</scope>
    <source>
        <strain evidence="2">DSM 16579</strain>
    </source>
</reference>
<keyword evidence="2" id="KW-1185">Reference proteome</keyword>
<dbReference type="STRING" id="1122206.SAMN02745753_03358"/>
<dbReference type="EMBL" id="FQVF01000016">
    <property type="protein sequence ID" value="SHG14463.1"/>
    <property type="molecule type" value="Genomic_DNA"/>
</dbReference>
<evidence type="ECO:0000313" key="2">
    <source>
        <dbReference type="Proteomes" id="UP000184517"/>
    </source>
</evidence>
<organism evidence="1 2">
    <name type="scientific">Marinomonas polaris DSM 16579</name>
    <dbReference type="NCBI Taxonomy" id="1122206"/>
    <lineage>
        <taxon>Bacteria</taxon>
        <taxon>Pseudomonadati</taxon>
        <taxon>Pseudomonadota</taxon>
        <taxon>Gammaproteobacteria</taxon>
        <taxon>Oceanospirillales</taxon>
        <taxon>Oceanospirillaceae</taxon>
        <taxon>Marinomonas</taxon>
    </lineage>
</organism>
<dbReference type="Proteomes" id="UP000184517">
    <property type="component" value="Unassembled WGS sequence"/>
</dbReference>